<feature type="non-terminal residue" evidence="1">
    <location>
        <position position="150"/>
    </location>
</feature>
<reference evidence="1 2" key="1">
    <citation type="submission" date="2014-04" db="EMBL/GenBank/DDBJ databases">
        <authorList>
            <consortium name="DOE Joint Genome Institute"/>
            <person name="Kuo A."/>
            <person name="Gay G."/>
            <person name="Dore J."/>
            <person name="Kohler A."/>
            <person name="Nagy L.G."/>
            <person name="Floudas D."/>
            <person name="Copeland A."/>
            <person name="Barry K.W."/>
            <person name="Cichocki N."/>
            <person name="Veneault-Fourrey C."/>
            <person name="LaButti K."/>
            <person name="Lindquist E.A."/>
            <person name="Lipzen A."/>
            <person name="Lundell T."/>
            <person name="Morin E."/>
            <person name="Murat C."/>
            <person name="Sun H."/>
            <person name="Tunlid A."/>
            <person name="Henrissat B."/>
            <person name="Grigoriev I.V."/>
            <person name="Hibbett D.S."/>
            <person name="Martin F."/>
            <person name="Nordberg H.P."/>
            <person name="Cantor M.N."/>
            <person name="Hua S.X."/>
        </authorList>
    </citation>
    <scope>NUCLEOTIDE SEQUENCE [LARGE SCALE GENOMIC DNA]</scope>
    <source>
        <strain evidence="2">h7</strain>
    </source>
</reference>
<sequence length="150" mass="17017">MNSSNDSNSALGGRARRMPLPGCREAPFFNKEKPNELITFLSILEDLFKEYGLTSDQDKKDKAGRYTDASTTEEWKALDTYQESSTWVEYWAELVESYPEAANLKTGSLARLNQICREHKRLAPGDLADLLAFKHAFQTEAKKLQRPPSL</sequence>
<keyword evidence="2" id="KW-1185">Reference proteome</keyword>
<dbReference type="STRING" id="686832.A0A0C2Y9Y5"/>
<protein>
    <submittedName>
        <fullName evidence="1">Uncharacterized protein</fullName>
    </submittedName>
</protein>
<dbReference type="Proteomes" id="UP000053424">
    <property type="component" value="Unassembled WGS sequence"/>
</dbReference>
<evidence type="ECO:0000313" key="1">
    <source>
        <dbReference type="EMBL" id="KIM46613.1"/>
    </source>
</evidence>
<dbReference type="AlphaFoldDB" id="A0A0C2Y9Y5"/>
<accession>A0A0C2Y9Y5</accession>
<dbReference type="HOGENOM" id="CLU_003921_3_3_1"/>
<name>A0A0C2Y9Y5_HEBCY</name>
<proteinExistence type="predicted"/>
<organism evidence="1 2">
    <name type="scientific">Hebeloma cylindrosporum</name>
    <dbReference type="NCBI Taxonomy" id="76867"/>
    <lineage>
        <taxon>Eukaryota</taxon>
        <taxon>Fungi</taxon>
        <taxon>Dikarya</taxon>
        <taxon>Basidiomycota</taxon>
        <taxon>Agaricomycotina</taxon>
        <taxon>Agaricomycetes</taxon>
        <taxon>Agaricomycetidae</taxon>
        <taxon>Agaricales</taxon>
        <taxon>Agaricineae</taxon>
        <taxon>Hymenogastraceae</taxon>
        <taxon>Hebeloma</taxon>
    </lineage>
</organism>
<dbReference type="OrthoDB" id="2962718at2759"/>
<reference evidence="2" key="2">
    <citation type="submission" date="2015-01" db="EMBL/GenBank/DDBJ databases">
        <title>Evolutionary Origins and Diversification of the Mycorrhizal Mutualists.</title>
        <authorList>
            <consortium name="DOE Joint Genome Institute"/>
            <consortium name="Mycorrhizal Genomics Consortium"/>
            <person name="Kohler A."/>
            <person name="Kuo A."/>
            <person name="Nagy L.G."/>
            <person name="Floudas D."/>
            <person name="Copeland A."/>
            <person name="Barry K.W."/>
            <person name="Cichocki N."/>
            <person name="Veneault-Fourrey C."/>
            <person name="LaButti K."/>
            <person name="Lindquist E.A."/>
            <person name="Lipzen A."/>
            <person name="Lundell T."/>
            <person name="Morin E."/>
            <person name="Murat C."/>
            <person name="Riley R."/>
            <person name="Ohm R."/>
            <person name="Sun H."/>
            <person name="Tunlid A."/>
            <person name="Henrissat B."/>
            <person name="Grigoriev I.V."/>
            <person name="Hibbett D.S."/>
            <person name="Martin F."/>
        </authorList>
    </citation>
    <scope>NUCLEOTIDE SEQUENCE [LARGE SCALE GENOMIC DNA]</scope>
    <source>
        <strain evidence="2">h7</strain>
    </source>
</reference>
<gene>
    <name evidence="1" type="ORF">M413DRAFT_63314</name>
</gene>
<dbReference type="EMBL" id="KN831770">
    <property type="protein sequence ID" value="KIM46613.1"/>
    <property type="molecule type" value="Genomic_DNA"/>
</dbReference>
<evidence type="ECO:0000313" key="2">
    <source>
        <dbReference type="Proteomes" id="UP000053424"/>
    </source>
</evidence>